<evidence type="ECO:0000259" key="2">
    <source>
        <dbReference type="Pfam" id="PF01757"/>
    </source>
</evidence>
<dbReference type="AlphaFoldDB" id="A0A2S6NM77"/>
<feature type="transmembrane region" description="Helical" evidence="1">
    <location>
        <begin position="89"/>
        <end position="110"/>
    </location>
</feature>
<evidence type="ECO:0000313" key="3">
    <source>
        <dbReference type="EMBL" id="PPQ36790.1"/>
    </source>
</evidence>
<sequence>MLMHKQINTLQYCRAVAAMAVVFLHAAIATAAFVGPLPQMVRAVAMRGFLGVDFFFVLSGFIIMHAHMDDARTPAAALRYAGRRVRRIYVPYLPVSLGMIALYLLFPGVSRANHDWGVLTSLTLFPTYRSPALVVAWTLSHEILFYSLFLVRYFSRFGIAFVLAWAAAILAAPALGWSPGIAVVQYLLSPLNLEFIAGMAAAWACRRLPPRSWPVWIMLALAALVALFLTLTPEAHRVWFGVALAPLIVGLALLERSRPLAPVSWLLLLGNASYAIYLVHDPVVSVVIRAAAVLHAWVPALIICAAAGTAFGVAYHLLVERPGLRLAAALPWGSRRSRYWPISAR</sequence>
<protein>
    <recommendedName>
        <fullName evidence="2">Acyltransferase 3 domain-containing protein</fullName>
    </recommendedName>
</protein>
<dbReference type="PANTHER" id="PTHR23028">
    <property type="entry name" value="ACETYLTRANSFERASE"/>
    <property type="match status" value="1"/>
</dbReference>
<keyword evidence="1" id="KW-1133">Transmembrane helix</keyword>
<dbReference type="PANTHER" id="PTHR23028:SF131">
    <property type="entry name" value="BLR2367 PROTEIN"/>
    <property type="match status" value="1"/>
</dbReference>
<dbReference type="InterPro" id="IPR002656">
    <property type="entry name" value="Acyl_transf_3_dom"/>
</dbReference>
<keyword evidence="1" id="KW-0472">Membrane</keyword>
<feature type="transmembrane region" description="Helical" evidence="1">
    <location>
        <begin position="294"/>
        <end position="318"/>
    </location>
</feature>
<evidence type="ECO:0000313" key="4">
    <source>
        <dbReference type="Proteomes" id="UP000239724"/>
    </source>
</evidence>
<feature type="transmembrane region" description="Helical" evidence="1">
    <location>
        <begin position="215"/>
        <end position="232"/>
    </location>
</feature>
<feature type="domain" description="Acyltransferase 3" evidence="2">
    <location>
        <begin position="10"/>
        <end position="315"/>
    </location>
</feature>
<evidence type="ECO:0000256" key="1">
    <source>
        <dbReference type="SAM" id="Phobius"/>
    </source>
</evidence>
<dbReference type="GO" id="GO:0016747">
    <property type="term" value="F:acyltransferase activity, transferring groups other than amino-acyl groups"/>
    <property type="evidence" value="ECO:0007669"/>
    <property type="project" value="InterPro"/>
</dbReference>
<feature type="transmembrane region" description="Helical" evidence="1">
    <location>
        <begin position="238"/>
        <end position="254"/>
    </location>
</feature>
<accession>A0A2S6NM77</accession>
<feature type="transmembrane region" description="Helical" evidence="1">
    <location>
        <begin position="12"/>
        <end position="34"/>
    </location>
</feature>
<dbReference type="Pfam" id="PF01757">
    <property type="entry name" value="Acyl_transf_3"/>
    <property type="match status" value="1"/>
</dbReference>
<gene>
    <name evidence="3" type="ORF">CCS01_04485</name>
</gene>
<comment type="caution">
    <text evidence="3">The sequence shown here is derived from an EMBL/GenBank/DDBJ whole genome shotgun (WGS) entry which is preliminary data.</text>
</comment>
<dbReference type="GO" id="GO:0016020">
    <property type="term" value="C:membrane"/>
    <property type="evidence" value="ECO:0007669"/>
    <property type="project" value="TreeGrafter"/>
</dbReference>
<feature type="transmembrane region" description="Helical" evidence="1">
    <location>
        <begin position="130"/>
        <end position="150"/>
    </location>
</feature>
<dbReference type="InterPro" id="IPR050879">
    <property type="entry name" value="Acyltransferase_3"/>
</dbReference>
<dbReference type="EMBL" id="NHRY01000054">
    <property type="protein sequence ID" value="PPQ36790.1"/>
    <property type="molecule type" value="Genomic_DNA"/>
</dbReference>
<organism evidence="3 4">
    <name type="scientific">Rhodopila globiformis</name>
    <name type="common">Rhodopseudomonas globiformis</name>
    <dbReference type="NCBI Taxonomy" id="1071"/>
    <lineage>
        <taxon>Bacteria</taxon>
        <taxon>Pseudomonadati</taxon>
        <taxon>Pseudomonadota</taxon>
        <taxon>Alphaproteobacteria</taxon>
        <taxon>Acetobacterales</taxon>
        <taxon>Acetobacteraceae</taxon>
        <taxon>Rhodopila</taxon>
    </lineage>
</organism>
<feature type="transmembrane region" description="Helical" evidence="1">
    <location>
        <begin position="266"/>
        <end position="288"/>
    </location>
</feature>
<reference evidence="3 4" key="1">
    <citation type="journal article" date="2018" name="Arch. Microbiol.">
        <title>New insights into the metabolic potential of the phototrophic purple bacterium Rhodopila globiformis DSM 161(T) from its draft genome sequence and evidence for a vanadium-dependent nitrogenase.</title>
        <authorList>
            <person name="Imhoff J.F."/>
            <person name="Rahn T."/>
            <person name="Kunzel S."/>
            <person name="Neulinger S.C."/>
        </authorList>
    </citation>
    <scope>NUCLEOTIDE SEQUENCE [LARGE SCALE GENOMIC DNA]</scope>
    <source>
        <strain evidence="3 4">DSM 161</strain>
    </source>
</reference>
<proteinExistence type="predicted"/>
<dbReference type="GO" id="GO:0000271">
    <property type="term" value="P:polysaccharide biosynthetic process"/>
    <property type="evidence" value="ECO:0007669"/>
    <property type="project" value="TreeGrafter"/>
</dbReference>
<feature type="transmembrane region" description="Helical" evidence="1">
    <location>
        <begin position="157"/>
        <end position="177"/>
    </location>
</feature>
<feature type="transmembrane region" description="Helical" evidence="1">
    <location>
        <begin position="183"/>
        <end position="203"/>
    </location>
</feature>
<feature type="transmembrane region" description="Helical" evidence="1">
    <location>
        <begin position="46"/>
        <end position="68"/>
    </location>
</feature>
<keyword evidence="4" id="KW-1185">Reference proteome</keyword>
<dbReference type="Proteomes" id="UP000239724">
    <property type="component" value="Unassembled WGS sequence"/>
</dbReference>
<name>A0A2S6NM77_RHOGL</name>
<keyword evidence="1" id="KW-0812">Transmembrane</keyword>